<sequence length="178" mass="19922">FRMRAVLVIALVASIALAKKPCTDEDRKKYDEIRQAKLEKLSPEAQAAGKKIHGIFQAEIKAAHEEVHALLETLPESIRTELKSLKGGARGDRKPLTEEQKAEFHAILKEKLEKLSDEAKAAAKQIHEIRKANKDDKKAAKEQIDKVLEGLSESVRDELKSLRPKHHRGQRTSTPKAG</sequence>
<evidence type="ECO:0000313" key="4">
    <source>
        <dbReference type="EMBL" id="GMT03307.1"/>
    </source>
</evidence>
<comment type="caution">
    <text evidence="4">The sequence shown here is derived from an EMBL/GenBank/DDBJ whole genome shotgun (WGS) entry which is preliminary data.</text>
</comment>
<accession>A0AAV5U943</accession>
<dbReference type="EMBL" id="BTSX01000006">
    <property type="protein sequence ID" value="GMT03307.1"/>
    <property type="molecule type" value="Genomic_DNA"/>
</dbReference>
<protein>
    <submittedName>
        <fullName evidence="4">Uncharacterized protein</fullName>
    </submittedName>
</protein>
<proteinExistence type="predicted"/>
<feature type="region of interest" description="Disordered" evidence="2">
    <location>
        <begin position="155"/>
        <end position="178"/>
    </location>
</feature>
<name>A0AAV5U943_9BILA</name>
<keyword evidence="1" id="KW-0175">Coiled coil</keyword>
<feature type="signal peptide" evidence="3">
    <location>
        <begin position="1"/>
        <end position="18"/>
    </location>
</feature>
<feature type="chain" id="PRO_5043405874" evidence="3">
    <location>
        <begin position="19"/>
        <end position="178"/>
    </location>
</feature>
<feature type="non-terminal residue" evidence="4">
    <location>
        <position position="1"/>
    </location>
</feature>
<evidence type="ECO:0000256" key="2">
    <source>
        <dbReference type="SAM" id="MobiDB-lite"/>
    </source>
</evidence>
<reference evidence="4" key="1">
    <citation type="submission" date="2023-10" db="EMBL/GenBank/DDBJ databases">
        <title>Genome assembly of Pristionchus species.</title>
        <authorList>
            <person name="Yoshida K."/>
            <person name="Sommer R.J."/>
        </authorList>
    </citation>
    <scope>NUCLEOTIDE SEQUENCE</scope>
    <source>
        <strain evidence="4">RS0144</strain>
    </source>
</reference>
<keyword evidence="3" id="KW-0732">Signal</keyword>
<dbReference type="Proteomes" id="UP001432027">
    <property type="component" value="Unassembled WGS sequence"/>
</dbReference>
<keyword evidence="5" id="KW-1185">Reference proteome</keyword>
<evidence type="ECO:0000256" key="3">
    <source>
        <dbReference type="SAM" id="SignalP"/>
    </source>
</evidence>
<gene>
    <name evidence="4" type="ORF">PENTCL1PPCAC_25481</name>
</gene>
<evidence type="ECO:0000313" key="5">
    <source>
        <dbReference type="Proteomes" id="UP001432027"/>
    </source>
</evidence>
<organism evidence="4 5">
    <name type="scientific">Pristionchus entomophagus</name>
    <dbReference type="NCBI Taxonomy" id="358040"/>
    <lineage>
        <taxon>Eukaryota</taxon>
        <taxon>Metazoa</taxon>
        <taxon>Ecdysozoa</taxon>
        <taxon>Nematoda</taxon>
        <taxon>Chromadorea</taxon>
        <taxon>Rhabditida</taxon>
        <taxon>Rhabditina</taxon>
        <taxon>Diplogasteromorpha</taxon>
        <taxon>Diplogasteroidea</taxon>
        <taxon>Neodiplogasteridae</taxon>
        <taxon>Pristionchus</taxon>
    </lineage>
</organism>
<dbReference type="AlphaFoldDB" id="A0AAV5U943"/>
<evidence type="ECO:0000256" key="1">
    <source>
        <dbReference type="SAM" id="Coils"/>
    </source>
</evidence>
<feature type="coiled-coil region" evidence="1">
    <location>
        <begin position="105"/>
        <end position="132"/>
    </location>
</feature>